<sequence>RVLNATAVGVAFWLPLLGSTSACAPRVAHREELADVRVGRRRSPRSRSDRDTELRHVPNRCAVFKKVGRTELSQALRDPGGELLQLCWAIWHFGGVLIALSTRGCREEWGKHHAILGLRVLREGGALAPVKLYEHVAHVVGGWITWAPQVPRRARHVSVLGACPVGPYVRDCETERWWHSCICVSVVVPRGGRYLYLLWELVSHSTLSTSLLGGKVEVMR</sequence>
<keyword evidence="1" id="KW-0732">Signal</keyword>
<proteinExistence type="predicted"/>
<keyword evidence="3" id="KW-1185">Reference proteome</keyword>
<evidence type="ECO:0000256" key="1">
    <source>
        <dbReference type="SAM" id="SignalP"/>
    </source>
</evidence>
<organism evidence="2 3">
    <name type="scientific">Colocasia esculenta</name>
    <name type="common">Wild taro</name>
    <name type="synonym">Arum esculentum</name>
    <dbReference type="NCBI Taxonomy" id="4460"/>
    <lineage>
        <taxon>Eukaryota</taxon>
        <taxon>Viridiplantae</taxon>
        <taxon>Streptophyta</taxon>
        <taxon>Embryophyta</taxon>
        <taxon>Tracheophyta</taxon>
        <taxon>Spermatophyta</taxon>
        <taxon>Magnoliopsida</taxon>
        <taxon>Liliopsida</taxon>
        <taxon>Araceae</taxon>
        <taxon>Aroideae</taxon>
        <taxon>Colocasieae</taxon>
        <taxon>Colocasia</taxon>
    </lineage>
</organism>
<accession>A0A843UQX1</accession>
<evidence type="ECO:0000313" key="3">
    <source>
        <dbReference type="Proteomes" id="UP000652761"/>
    </source>
</evidence>
<protein>
    <recommendedName>
        <fullName evidence="4">Secreted protein</fullName>
    </recommendedName>
</protein>
<reference evidence="2" key="1">
    <citation type="submission" date="2017-07" db="EMBL/GenBank/DDBJ databases">
        <title>Taro Niue Genome Assembly and Annotation.</title>
        <authorList>
            <person name="Atibalentja N."/>
            <person name="Keating K."/>
            <person name="Fields C.J."/>
        </authorList>
    </citation>
    <scope>NUCLEOTIDE SEQUENCE</scope>
    <source>
        <strain evidence="2">Niue_2</strain>
        <tissue evidence="2">Leaf</tissue>
    </source>
</reference>
<evidence type="ECO:0008006" key="4">
    <source>
        <dbReference type="Google" id="ProtNLM"/>
    </source>
</evidence>
<dbReference type="AlphaFoldDB" id="A0A843UQX1"/>
<dbReference type="EMBL" id="NMUH01000846">
    <property type="protein sequence ID" value="MQL85721.1"/>
    <property type="molecule type" value="Genomic_DNA"/>
</dbReference>
<dbReference type="Proteomes" id="UP000652761">
    <property type="component" value="Unassembled WGS sequence"/>
</dbReference>
<name>A0A843UQX1_COLES</name>
<feature type="non-terminal residue" evidence="2">
    <location>
        <position position="1"/>
    </location>
</feature>
<feature type="signal peptide" evidence="1">
    <location>
        <begin position="1"/>
        <end position="22"/>
    </location>
</feature>
<feature type="chain" id="PRO_5032541841" description="Secreted protein" evidence="1">
    <location>
        <begin position="23"/>
        <end position="220"/>
    </location>
</feature>
<gene>
    <name evidence="2" type="ORF">Taro_018251</name>
</gene>
<evidence type="ECO:0000313" key="2">
    <source>
        <dbReference type="EMBL" id="MQL85721.1"/>
    </source>
</evidence>
<comment type="caution">
    <text evidence="2">The sequence shown here is derived from an EMBL/GenBank/DDBJ whole genome shotgun (WGS) entry which is preliminary data.</text>
</comment>